<proteinExistence type="predicted"/>
<organism evidence="1 2">
    <name type="scientific">Candidatus Iainarchaeum sp</name>
    <dbReference type="NCBI Taxonomy" id="3101447"/>
    <lineage>
        <taxon>Archaea</taxon>
        <taxon>Candidatus Iainarchaeota</taxon>
        <taxon>Candidatus Iainarchaeia</taxon>
        <taxon>Candidatus Iainarchaeales</taxon>
        <taxon>Candidatus Iainarchaeaceae</taxon>
        <taxon>Candidatus Iainarchaeum</taxon>
    </lineage>
</organism>
<dbReference type="Proteomes" id="UP000226592">
    <property type="component" value="Unassembled WGS sequence"/>
</dbReference>
<comment type="caution">
    <text evidence="1">The sequence shown here is derived from an EMBL/GenBank/DDBJ whole genome shotgun (WGS) entry which is preliminary data.</text>
</comment>
<dbReference type="EMBL" id="NZBU01000012">
    <property type="protein sequence ID" value="MAG22352.1"/>
    <property type="molecule type" value="Genomic_DNA"/>
</dbReference>
<accession>A0A2D6M1P0</accession>
<feature type="non-terminal residue" evidence="1">
    <location>
        <position position="1"/>
    </location>
</feature>
<gene>
    <name evidence="1" type="ORF">CL943_03565</name>
</gene>
<dbReference type="AlphaFoldDB" id="A0A2D6M1P0"/>
<reference evidence="2" key="1">
    <citation type="submission" date="2017-09" db="EMBL/GenBank/DDBJ databases">
        <title>The Reconstruction of 2,631 Draft Metagenome-Assembled Genomes from the Global Oceans.</title>
        <authorList>
            <person name="Tully B.J."/>
            <person name="Graham E.D."/>
            <person name="Heidelberg J.F."/>
        </authorList>
    </citation>
    <scope>NUCLEOTIDE SEQUENCE [LARGE SCALE GENOMIC DNA]</scope>
</reference>
<name>A0A2D6M1P0_9ARCH</name>
<evidence type="ECO:0000313" key="2">
    <source>
        <dbReference type="Proteomes" id="UP000226592"/>
    </source>
</evidence>
<evidence type="ECO:0000313" key="1">
    <source>
        <dbReference type="EMBL" id="MAG22352.1"/>
    </source>
</evidence>
<sequence length="175" mass="20633">RSSEVKSKSDLEWRYSFTSKLCKNKELRPRQAVPAEHELVFQGRVLAFVRTKVRKRNGKVEAVIELIQEKRPGLVNREQMEAFARRHKVSWYRFIGDAVIKSAYEAGFDRVMLPEITKTGDYKEPFIADAGHLSSKIHEQFIRQARDSMRGLYYNIRTECGFNKREGNYWVREFP</sequence>
<protein>
    <submittedName>
        <fullName evidence="1">Uncharacterized protein</fullName>
    </submittedName>
</protein>